<evidence type="ECO:0000256" key="13">
    <source>
        <dbReference type="ARBA" id="ARBA00030567"/>
    </source>
</evidence>
<evidence type="ECO:0000259" key="15">
    <source>
        <dbReference type="Pfam" id="PF00326"/>
    </source>
</evidence>
<reference evidence="17 18" key="1">
    <citation type="journal article" date="2015" name="Genome Announc.">
        <title>Draft Genome Sequence and Gene Annotation of the Entomopathogenic Fungus Verticillium hemipterigenum.</title>
        <authorList>
            <person name="Horn F."/>
            <person name="Habel A."/>
            <person name="Scharf D.H."/>
            <person name="Dworschak J."/>
            <person name="Brakhage A.A."/>
            <person name="Guthke R."/>
            <person name="Hertweck C."/>
            <person name="Linde J."/>
        </authorList>
    </citation>
    <scope>NUCLEOTIDE SEQUENCE [LARGE SCALE GENOMIC DNA]</scope>
</reference>
<sequence length="779" mass="87935">MVAVTWKLASCLALVSSALADSIIERQPHAPVGKGEKRLTFNETSPSTSFKADSVSVRWLSGSNDGDYIINDKAKGLVRANIATNESSIFLGADKIPKDLYKYTIAQDLSSVLFATNSTPLYRYSFDANYFLLDVKSGQSKPLVADQGGDIQDATLAPDGKTIGFVRGNNVHIREANGDIHRITENGGPDQFNGIADWVYEEEIIRTRTAFWFSPDSKYAVYLSINETGVQSYSVPFYTRNASGSNPQEVAPAYPRTVDIRYPKVNSTNPVTRLNLLNVETKKVTPIEIDGFGDESIIGEVAWVTDDHSKFIYRVYNRIQDKDKHVVVDVASGKSNVVRSRSVPEGWFRNEMRIRYVGNVEAHGNKPYYVDFSDEDGWMHIYLFPVDGGKPVQLTKGEWEVRSILAVDAEREVVQISAAKRHSTESHLYTVGFDQVLDPVVDDTVPAFWDASYSAKGGYYILSYQGPDVPYQEVYHVDKDEPIKTLTTNTKLYNRLQEYNLPNITYFELKHPSGFTMNVLQALPPNFDPSKKYPVLFHPYGGPTSQQVTKKFPSYDWTMYLTSDPEMNFIVYVVDNRGTGLKGSDFRNVMAGKMGQIEPEDQIWAAKELIAKNTFLDTNHFGMWGWSHGGFVTAKTVEYDSGVFTFALITAPVTDFRLYDSMFTERYMKTLDGNADGYKKSDIRNMDGFRNIKGGVAITYGSADDNVHPQNAKILIDRLVGAKIPVSKVRMFEFTDSNHGISYNNAPYFHYKFLSQMVWDELQRTEKKIVHQWSKKWVA</sequence>
<evidence type="ECO:0000256" key="2">
    <source>
        <dbReference type="ARBA" id="ARBA00004613"/>
    </source>
</evidence>
<dbReference type="EMBL" id="CDHN01000005">
    <property type="protein sequence ID" value="CEJ92684.1"/>
    <property type="molecule type" value="Genomic_DNA"/>
</dbReference>
<keyword evidence="9 14" id="KW-0732">Signal</keyword>
<evidence type="ECO:0000256" key="7">
    <source>
        <dbReference type="ARBA" id="ARBA00022525"/>
    </source>
</evidence>
<evidence type="ECO:0000256" key="4">
    <source>
        <dbReference type="ARBA" id="ARBA00012062"/>
    </source>
</evidence>
<keyword evidence="10" id="KW-0378">Hydrolase</keyword>
<evidence type="ECO:0000256" key="5">
    <source>
        <dbReference type="ARBA" id="ARBA00014118"/>
    </source>
</evidence>
<evidence type="ECO:0000256" key="8">
    <source>
        <dbReference type="ARBA" id="ARBA00022670"/>
    </source>
</evidence>
<dbReference type="PANTHER" id="PTHR11731:SF162">
    <property type="entry name" value="DIPEPTIDYL PEPTIDASE 4-RELATED"/>
    <property type="match status" value="1"/>
</dbReference>
<evidence type="ECO:0000313" key="18">
    <source>
        <dbReference type="Proteomes" id="UP000039046"/>
    </source>
</evidence>
<dbReference type="SUPFAM" id="SSF53474">
    <property type="entry name" value="alpha/beta-Hydrolases"/>
    <property type="match status" value="1"/>
</dbReference>
<evidence type="ECO:0000313" key="17">
    <source>
        <dbReference type="EMBL" id="CEJ92684.1"/>
    </source>
</evidence>
<evidence type="ECO:0000256" key="12">
    <source>
        <dbReference type="ARBA" id="ARBA00023180"/>
    </source>
</evidence>
<gene>
    <name evidence="17" type="ORF">VHEMI08318</name>
</gene>
<evidence type="ECO:0000256" key="1">
    <source>
        <dbReference type="ARBA" id="ARBA00001257"/>
    </source>
</evidence>
<feature type="signal peptide" evidence="14">
    <location>
        <begin position="1"/>
        <end position="20"/>
    </location>
</feature>
<evidence type="ECO:0000256" key="9">
    <source>
        <dbReference type="ARBA" id="ARBA00022729"/>
    </source>
</evidence>
<dbReference type="OrthoDB" id="16520at2759"/>
<dbReference type="GO" id="GO:0008239">
    <property type="term" value="F:dipeptidyl-peptidase activity"/>
    <property type="evidence" value="ECO:0007669"/>
    <property type="project" value="UniProtKB-EC"/>
</dbReference>
<dbReference type="Pfam" id="PF00326">
    <property type="entry name" value="Peptidase_S9"/>
    <property type="match status" value="1"/>
</dbReference>
<dbReference type="MEROPS" id="S09.008"/>
<comment type="similarity">
    <text evidence="3">Belongs to the peptidase S9B family.</text>
</comment>
<dbReference type="Gene3D" id="3.40.50.1820">
    <property type="entry name" value="alpha/beta hydrolase"/>
    <property type="match status" value="1"/>
</dbReference>
<dbReference type="InterPro" id="IPR029058">
    <property type="entry name" value="AB_hydrolase_fold"/>
</dbReference>
<evidence type="ECO:0000256" key="6">
    <source>
        <dbReference type="ARBA" id="ARBA00022438"/>
    </source>
</evidence>
<dbReference type="PANTHER" id="PTHR11731">
    <property type="entry name" value="PROTEASE FAMILY S9B,C DIPEPTIDYL-PEPTIDASE IV-RELATED"/>
    <property type="match status" value="1"/>
</dbReference>
<dbReference type="Pfam" id="PF00930">
    <property type="entry name" value="DPPIV_N"/>
    <property type="match status" value="1"/>
</dbReference>
<comment type="catalytic activity">
    <reaction evidence="1">
        <text>Release of an N-terminal dipeptide, Xaa-Yaa-|-Zaa-, from a polypeptide, preferentially when Yaa is Pro, provided Zaa is neither Pro nor hydroxyproline.</text>
        <dbReference type="EC" id="3.4.14.5"/>
    </reaction>
</comment>
<dbReference type="AlphaFoldDB" id="A0A0A1TD61"/>
<feature type="chain" id="PRO_5001990125" description="Probable dipeptidyl-aminopeptidase B" evidence="14">
    <location>
        <begin position="21"/>
        <end position="779"/>
    </location>
</feature>
<keyword evidence="12" id="KW-0325">Glycoprotein</keyword>
<dbReference type="HOGENOM" id="CLU_006105_0_2_1"/>
<comment type="subcellular location">
    <subcellularLocation>
        <location evidence="2">Secreted</location>
    </subcellularLocation>
</comment>
<dbReference type="SUPFAM" id="SSF82171">
    <property type="entry name" value="DPP6 N-terminal domain-like"/>
    <property type="match status" value="1"/>
</dbReference>
<feature type="domain" description="Peptidase S9 prolyl oligopeptidase catalytic" evidence="15">
    <location>
        <begin position="554"/>
        <end position="746"/>
    </location>
</feature>
<dbReference type="GO" id="GO:0005886">
    <property type="term" value="C:plasma membrane"/>
    <property type="evidence" value="ECO:0007669"/>
    <property type="project" value="TreeGrafter"/>
</dbReference>
<dbReference type="Proteomes" id="UP000039046">
    <property type="component" value="Unassembled WGS sequence"/>
</dbReference>
<dbReference type="EC" id="3.4.14.5" evidence="4"/>
<evidence type="ECO:0000259" key="16">
    <source>
        <dbReference type="Pfam" id="PF00930"/>
    </source>
</evidence>
<dbReference type="Gene3D" id="2.140.10.30">
    <property type="entry name" value="Dipeptidylpeptidase IV, N-terminal domain"/>
    <property type="match status" value="1"/>
</dbReference>
<evidence type="ECO:0000256" key="14">
    <source>
        <dbReference type="SAM" id="SignalP"/>
    </source>
</evidence>
<feature type="domain" description="Dipeptidylpeptidase IV N-terminal" evidence="16">
    <location>
        <begin position="107"/>
        <end position="471"/>
    </location>
</feature>
<dbReference type="GO" id="GO:0006508">
    <property type="term" value="P:proteolysis"/>
    <property type="evidence" value="ECO:0007669"/>
    <property type="project" value="UniProtKB-KW"/>
</dbReference>
<keyword evidence="8" id="KW-0645">Protease</keyword>
<dbReference type="InterPro" id="IPR050278">
    <property type="entry name" value="Serine_Prot_S9B/DPPIV"/>
</dbReference>
<proteinExistence type="inferred from homology"/>
<dbReference type="InterPro" id="IPR002469">
    <property type="entry name" value="Peptidase_S9B_N"/>
</dbReference>
<name>A0A0A1TD61_9HYPO</name>
<accession>A0A0A1TD61</accession>
<keyword evidence="11" id="KW-0720">Serine protease</keyword>
<protein>
    <recommendedName>
        <fullName evidence="5">Probable dipeptidyl-aminopeptidase B</fullName>
        <ecNumber evidence="4">3.4.14.5</ecNumber>
    </recommendedName>
    <alternativeName>
        <fullName evidence="13">Dipeptidyl peptidase IV</fullName>
    </alternativeName>
</protein>
<evidence type="ECO:0000256" key="3">
    <source>
        <dbReference type="ARBA" id="ARBA00006150"/>
    </source>
</evidence>
<evidence type="ECO:0000256" key="10">
    <source>
        <dbReference type="ARBA" id="ARBA00022801"/>
    </source>
</evidence>
<dbReference type="GO" id="GO:0005576">
    <property type="term" value="C:extracellular region"/>
    <property type="evidence" value="ECO:0007669"/>
    <property type="project" value="UniProtKB-SubCell"/>
</dbReference>
<dbReference type="GO" id="GO:0004177">
    <property type="term" value="F:aminopeptidase activity"/>
    <property type="evidence" value="ECO:0007669"/>
    <property type="project" value="UniProtKB-KW"/>
</dbReference>
<keyword evidence="6" id="KW-0031">Aminopeptidase</keyword>
<keyword evidence="18" id="KW-1185">Reference proteome</keyword>
<keyword evidence="7" id="KW-0964">Secreted</keyword>
<dbReference type="InterPro" id="IPR001375">
    <property type="entry name" value="Peptidase_S9_cat"/>
</dbReference>
<dbReference type="GO" id="GO:0008236">
    <property type="term" value="F:serine-type peptidase activity"/>
    <property type="evidence" value="ECO:0007669"/>
    <property type="project" value="UniProtKB-KW"/>
</dbReference>
<dbReference type="STRING" id="1531966.A0A0A1TD61"/>
<organism evidence="17 18">
    <name type="scientific">[Torrubiella] hemipterigena</name>
    <dbReference type="NCBI Taxonomy" id="1531966"/>
    <lineage>
        <taxon>Eukaryota</taxon>
        <taxon>Fungi</taxon>
        <taxon>Dikarya</taxon>
        <taxon>Ascomycota</taxon>
        <taxon>Pezizomycotina</taxon>
        <taxon>Sordariomycetes</taxon>
        <taxon>Hypocreomycetidae</taxon>
        <taxon>Hypocreales</taxon>
        <taxon>Clavicipitaceae</taxon>
        <taxon>Clavicipitaceae incertae sedis</taxon>
        <taxon>'Torrubiella' clade</taxon>
    </lineage>
</organism>
<evidence type="ECO:0000256" key="11">
    <source>
        <dbReference type="ARBA" id="ARBA00022825"/>
    </source>
</evidence>